<keyword evidence="1" id="KW-0808">Transferase</keyword>
<dbReference type="GO" id="GO:0016301">
    <property type="term" value="F:kinase activity"/>
    <property type="evidence" value="ECO:0007669"/>
    <property type="project" value="UniProtKB-KW"/>
</dbReference>
<proteinExistence type="predicted"/>
<evidence type="ECO:0000313" key="1">
    <source>
        <dbReference type="EMBL" id="CAK9089503.1"/>
    </source>
</evidence>
<protein>
    <submittedName>
        <fullName evidence="1">Dual specificity protein kinase CLK1</fullName>
    </submittedName>
</protein>
<comment type="caution">
    <text evidence="1">The sequence shown here is derived from an EMBL/GenBank/DDBJ whole genome shotgun (WGS) entry which is preliminary data.</text>
</comment>
<accession>A0ABP0QMX0</accession>
<evidence type="ECO:0000313" key="2">
    <source>
        <dbReference type="Proteomes" id="UP001642464"/>
    </source>
</evidence>
<dbReference type="Proteomes" id="UP001642464">
    <property type="component" value="Unassembled WGS sequence"/>
</dbReference>
<name>A0ABP0QMX0_9DINO</name>
<sequence>MTAMKVFLSWAARFYPVSSTDVQGAWQYVWGSTPTVQPNWFSKLSGGIVFWAVCCSWHFAQRKLWLMWEMPGEPGQAVRFQRPRPGEQQVVLNILAVLLPSMFCFGCYAFAQPLIRWLVNPIFTAKARWVQIVVTAFMFTMAFCSNHLMTSNWVVWSVGVFTFMSWAFCGRTVATEVVKLPCTGKLCKLKGSELHVLRPHAASALSWPGDDAILVQSSSDQSWLYVGSCGRANLFRPDVLLVLLTAYLWRMPWFILGTGNYNQCPGWAELCMIFYIPFGYPSLATFGFRLALANRWSISAMLVLTVWPFVNLCLGGKGCSTLSELLIGETLPEIWSISAREITFDRGYETCSVKAYDEGGEALLVASTTVAAWVHIMSNYSFLFGFAYGLIGKCTTGWGKDLQADVKMTVGEATALSCNSAARA</sequence>
<organism evidence="1 2">
    <name type="scientific">Durusdinium trenchii</name>
    <dbReference type="NCBI Taxonomy" id="1381693"/>
    <lineage>
        <taxon>Eukaryota</taxon>
        <taxon>Sar</taxon>
        <taxon>Alveolata</taxon>
        <taxon>Dinophyceae</taxon>
        <taxon>Suessiales</taxon>
        <taxon>Symbiodiniaceae</taxon>
        <taxon>Durusdinium</taxon>
    </lineage>
</organism>
<dbReference type="EMBL" id="CAXAMM010039851">
    <property type="protein sequence ID" value="CAK9089503.1"/>
    <property type="molecule type" value="Genomic_DNA"/>
</dbReference>
<reference evidence="1 2" key="1">
    <citation type="submission" date="2024-02" db="EMBL/GenBank/DDBJ databases">
        <authorList>
            <person name="Chen Y."/>
            <person name="Shah S."/>
            <person name="Dougan E. K."/>
            <person name="Thang M."/>
            <person name="Chan C."/>
        </authorList>
    </citation>
    <scope>NUCLEOTIDE SEQUENCE [LARGE SCALE GENOMIC DNA]</scope>
</reference>
<gene>
    <name evidence="1" type="ORF">SCF082_LOCUS42229</name>
</gene>
<keyword evidence="2" id="KW-1185">Reference proteome</keyword>
<keyword evidence="1" id="KW-0418">Kinase</keyword>